<feature type="domain" description="DUF4340" evidence="1">
    <location>
        <begin position="74"/>
        <end position="198"/>
    </location>
</feature>
<feature type="domain" description="DUF4340" evidence="1">
    <location>
        <begin position="216"/>
        <end position="378"/>
    </location>
</feature>
<dbReference type="EMBL" id="FNWV01000002">
    <property type="protein sequence ID" value="SEH45601.1"/>
    <property type="molecule type" value="Genomic_DNA"/>
</dbReference>
<evidence type="ECO:0000313" key="3">
    <source>
        <dbReference type="Proteomes" id="UP000183190"/>
    </source>
</evidence>
<reference evidence="2 3" key="1">
    <citation type="submission" date="2016-10" db="EMBL/GenBank/DDBJ databases">
        <authorList>
            <person name="de Groot N.N."/>
        </authorList>
    </citation>
    <scope>NUCLEOTIDE SEQUENCE [LARGE SCALE GENOMIC DNA]</scope>
    <source>
        <strain evidence="2 3">YAD2003</strain>
    </source>
</reference>
<accession>A0A1H6IA43</accession>
<dbReference type="Pfam" id="PF14238">
    <property type="entry name" value="DUF4340"/>
    <property type="match status" value="2"/>
</dbReference>
<evidence type="ECO:0000259" key="1">
    <source>
        <dbReference type="Pfam" id="PF14238"/>
    </source>
</evidence>
<sequence length="456" mass="51416">MKKLIIGLIALVFLAGASIGFYLAAKHNKDKEKEQTKQELADNVLFSFDPYSPTKIVFSKGDEVYTAEKTEDEWALTNGEFKLDQTYCQLICTYLSDLKAVTNYGSVTDEKLAMYGLDDPDKVEITLPSGTHTIYIGSESPTGDYYYVTVDGKSNVYAVDSLQGSVLKLDRLLLKNKMIVPYSLYDLQEVTTYKDGKVLCDLSFNADTQAWSLPKEYSELELDQTAVTAALNDLVRLEAEEMLDEKLDDLSKYGFDKPYGDIVVKGSDGSEHHIIISANDNDPTYCFVLVDDEQVELYYREDLTIANALPYDYLVRNYVSADSYSVSSFNFSYLGNNDTCEVDIKNMQCKYNGKDVDFDSTENYVAFNNFFNAFAIVKLKGTDVTAKPELKDPVMTAEYSFSDGTSLKIDLVKGEEEKYYVFRDGKYIGAYVDESMLTGRDSLSEFYIKFKKLAGI</sequence>
<dbReference type="OrthoDB" id="9768524at2"/>
<organism evidence="2 3">
    <name type="scientific">Ruminococcus flavefaciens</name>
    <dbReference type="NCBI Taxonomy" id="1265"/>
    <lineage>
        <taxon>Bacteria</taxon>
        <taxon>Bacillati</taxon>
        <taxon>Bacillota</taxon>
        <taxon>Clostridia</taxon>
        <taxon>Eubacteriales</taxon>
        <taxon>Oscillospiraceae</taxon>
        <taxon>Ruminococcus</taxon>
    </lineage>
</organism>
<dbReference type="RefSeq" id="WP_074714546.1">
    <property type="nucleotide sequence ID" value="NZ_FNWV01000002.1"/>
</dbReference>
<evidence type="ECO:0000313" key="2">
    <source>
        <dbReference type="EMBL" id="SEH45601.1"/>
    </source>
</evidence>
<dbReference type="AlphaFoldDB" id="A0A1H6IA43"/>
<proteinExistence type="predicted"/>
<dbReference type="Proteomes" id="UP000183190">
    <property type="component" value="Unassembled WGS sequence"/>
</dbReference>
<gene>
    <name evidence="2" type="ORF">SAMN02910265_00739</name>
</gene>
<dbReference type="InterPro" id="IPR025641">
    <property type="entry name" value="DUF4340"/>
</dbReference>
<protein>
    <recommendedName>
        <fullName evidence="1">DUF4340 domain-containing protein</fullName>
    </recommendedName>
</protein>
<name>A0A1H6IA43_RUMFL</name>